<dbReference type="EMBL" id="JRKQ01000084">
    <property type="protein sequence ID" value="KGJ20762.1"/>
    <property type="molecule type" value="Genomic_DNA"/>
</dbReference>
<protein>
    <submittedName>
        <fullName evidence="4">Methyltransferase</fullName>
    </submittedName>
</protein>
<dbReference type="PROSITE" id="PS00092">
    <property type="entry name" value="N6_MTASE"/>
    <property type="match status" value="1"/>
</dbReference>
<evidence type="ECO:0000256" key="1">
    <source>
        <dbReference type="ARBA" id="ARBA00022603"/>
    </source>
</evidence>
<name>A0A099GDT2_9RHOB</name>
<dbReference type="Proteomes" id="UP000029858">
    <property type="component" value="Unassembled WGS sequence"/>
</dbReference>
<dbReference type="AlphaFoldDB" id="A0A099GDT2"/>
<dbReference type="Gene3D" id="3.40.50.150">
    <property type="entry name" value="Vaccinia Virus protein VP39"/>
    <property type="match status" value="1"/>
</dbReference>
<evidence type="ECO:0000313" key="4">
    <source>
        <dbReference type="EMBL" id="KGJ20762.1"/>
    </source>
</evidence>
<sequence length="252" mass="25922">MSDVAGTRDDAFLGGRLVLRQPARGYRAGMDAVLLAAACPARPGARVLELGCGAGVALFCLGARVGGLNLTGLERQAEMAALARHNAAATATDARILCGDVAAMPEALRQERFDHVIMNPPFFAAGPAAPDPARAASRHEDTPLNVWIDAGLRRLGQGGTLTVIHRAEALDRILGALAGRAGGIAILPIAARAGGPAGRVIVQAAKGRRSPLRLLAPLVLHAADAHAGDREDLTPAAQAVLRHAAALDIKLS</sequence>
<keyword evidence="2" id="KW-0949">S-adenosyl-L-methionine</keyword>
<keyword evidence="4" id="KW-0808">Transferase</keyword>
<dbReference type="PANTHER" id="PTHR47739">
    <property type="entry name" value="TRNA1(VAL) (ADENINE(37)-N6)-METHYLTRANSFERASE"/>
    <property type="match status" value="1"/>
</dbReference>
<comment type="caution">
    <text evidence="4">The sequence shown here is derived from an EMBL/GenBank/DDBJ whole genome shotgun (WGS) entry which is preliminary data.</text>
</comment>
<reference evidence="4 5" key="1">
    <citation type="submission" date="2014-09" db="EMBL/GenBank/DDBJ databases">
        <authorList>
            <person name="McGinnis J.M."/>
            <person name="Wolfgang W.J."/>
        </authorList>
    </citation>
    <scope>NUCLEOTIDE SEQUENCE [LARGE SCALE GENOMIC DNA]</scope>
    <source>
        <strain evidence="4 5">5503</strain>
    </source>
</reference>
<dbReference type="InterPro" id="IPR050210">
    <property type="entry name" value="tRNA_Adenine-N(6)_MTase"/>
</dbReference>
<dbReference type="GO" id="GO:0008170">
    <property type="term" value="F:N-methyltransferase activity"/>
    <property type="evidence" value="ECO:0007669"/>
    <property type="project" value="UniProtKB-ARBA"/>
</dbReference>
<dbReference type="InterPro" id="IPR029063">
    <property type="entry name" value="SAM-dependent_MTases_sf"/>
</dbReference>
<organism evidence="4 5">
    <name type="scientific">Paracoccus sanguinis</name>
    <dbReference type="NCBI Taxonomy" id="1545044"/>
    <lineage>
        <taxon>Bacteria</taxon>
        <taxon>Pseudomonadati</taxon>
        <taxon>Pseudomonadota</taxon>
        <taxon>Alphaproteobacteria</taxon>
        <taxon>Rhodobacterales</taxon>
        <taxon>Paracoccaceae</taxon>
        <taxon>Paracoccus</taxon>
    </lineage>
</organism>
<dbReference type="Pfam" id="PF05175">
    <property type="entry name" value="MTS"/>
    <property type="match status" value="1"/>
</dbReference>
<feature type="domain" description="Methyltransferase small" evidence="3">
    <location>
        <begin position="34"/>
        <end position="126"/>
    </location>
</feature>
<keyword evidence="1 4" id="KW-0489">Methyltransferase</keyword>
<dbReference type="GO" id="GO:0032259">
    <property type="term" value="P:methylation"/>
    <property type="evidence" value="ECO:0007669"/>
    <property type="project" value="UniProtKB-KW"/>
</dbReference>
<evidence type="ECO:0000256" key="2">
    <source>
        <dbReference type="ARBA" id="ARBA00022691"/>
    </source>
</evidence>
<dbReference type="CDD" id="cd02440">
    <property type="entry name" value="AdoMet_MTases"/>
    <property type="match status" value="1"/>
</dbReference>
<dbReference type="RefSeq" id="WP_036711192.1">
    <property type="nucleotide sequence ID" value="NZ_JRKQ01000084.1"/>
</dbReference>
<accession>A0A099GDT2</accession>
<evidence type="ECO:0000313" key="5">
    <source>
        <dbReference type="Proteomes" id="UP000029858"/>
    </source>
</evidence>
<reference evidence="4 5" key="2">
    <citation type="submission" date="2014-10" db="EMBL/GenBank/DDBJ databases">
        <title>Paracoccus sanguinis sp. nov., isolated from clinical specimens of New York State patients.</title>
        <authorList>
            <person name="Mingle L.A."/>
            <person name="Cole J.A."/>
            <person name="Lapierre P."/>
            <person name="Musser K.A."/>
        </authorList>
    </citation>
    <scope>NUCLEOTIDE SEQUENCE [LARGE SCALE GENOMIC DNA]</scope>
    <source>
        <strain evidence="4 5">5503</strain>
    </source>
</reference>
<dbReference type="InterPro" id="IPR007848">
    <property type="entry name" value="Small_mtfrase_dom"/>
</dbReference>
<dbReference type="PANTHER" id="PTHR47739:SF1">
    <property type="entry name" value="TRNA1(VAL) (ADENINE(37)-N6)-METHYLTRANSFERASE"/>
    <property type="match status" value="1"/>
</dbReference>
<evidence type="ECO:0000259" key="3">
    <source>
        <dbReference type="Pfam" id="PF05175"/>
    </source>
</evidence>
<dbReference type="InterPro" id="IPR002052">
    <property type="entry name" value="DNA_methylase_N6_adenine_CS"/>
</dbReference>
<proteinExistence type="predicted"/>
<dbReference type="SUPFAM" id="SSF53335">
    <property type="entry name" value="S-adenosyl-L-methionine-dependent methyltransferases"/>
    <property type="match status" value="1"/>
</dbReference>
<gene>
    <name evidence="4" type="ORF">IX56_13390</name>
</gene>
<dbReference type="GO" id="GO:0008757">
    <property type="term" value="F:S-adenosylmethionine-dependent methyltransferase activity"/>
    <property type="evidence" value="ECO:0007669"/>
    <property type="project" value="UniProtKB-ARBA"/>
</dbReference>
<dbReference type="GO" id="GO:0003676">
    <property type="term" value="F:nucleic acid binding"/>
    <property type="evidence" value="ECO:0007669"/>
    <property type="project" value="InterPro"/>
</dbReference>